<dbReference type="Proteomes" id="UP001301797">
    <property type="component" value="Chromosome"/>
</dbReference>
<dbReference type="Pfam" id="PF00932">
    <property type="entry name" value="LTD"/>
    <property type="match status" value="1"/>
</dbReference>
<dbReference type="InterPro" id="IPR036415">
    <property type="entry name" value="Lamin_tail_dom_sf"/>
</dbReference>
<protein>
    <submittedName>
        <fullName evidence="3">Lamin tail domain-containing protein</fullName>
    </submittedName>
</protein>
<dbReference type="Gene3D" id="2.60.40.1260">
    <property type="entry name" value="Lamin Tail domain"/>
    <property type="match status" value="1"/>
</dbReference>
<accession>A0AA97FCE2</accession>
<name>A0AA97FCE2_9EURY</name>
<evidence type="ECO:0000256" key="1">
    <source>
        <dbReference type="SAM" id="Phobius"/>
    </source>
</evidence>
<gene>
    <name evidence="3" type="ORF">F1737_04075</name>
</gene>
<dbReference type="EMBL" id="CP043875">
    <property type="protein sequence ID" value="WOF15932.1"/>
    <property type="molecule type" value="Genomic_DNA"/>
</dbReference>
<organism evidence="3 4">
    <name type="scientific">Methanochimaera problematica</name>
    <dbReference type="NCBI Taxonomy" id="2609417"/>
    <lineage>
        <taxon>Archaea</taxon>
        <taxon>Methanobacteriati</taxon>
        <taxon>Methanobacteriota</taxon>
        <taxon>Stenosarchaea group</taxon>
        <taxon>Methanomicrobia</taxon>
        <taxon>Methanomicrobiales</taxon>
        <taxon>Methanomicrobiaceae</taxon>
        <taxon>Methanochimaera</taxon>
    </lineage>
</organism>
<dbReference type="PROSITE" id="PS51841">
    <property type="entry name" value="LTD"/>
    <property type="match status" value="1"/>
</dbReference>
<keyword evidence="1" id="KW-1133">Transmembrane helix</keyword>
<sequence length="196" mass="21889">MPEENGCGEGCRTYMNDIIGKAIISIIIIALILGTIIGMVSYYGSPEDESNNENNLSQNESEKMVNYEEILQGTDTENIKLPSLNISGPLINKNIIKLSDLDTINESIKIKNPGDNPVDLTGWKITDSDGLHVFTFPEFIIQPGKSVTIYSNSNQDNNTDKDNLMIWSEKNVWDDEGDIAKIYDENKNLIDIEKSL</sequence>
<keyword evidence="4" id="KW-1185">Reference proteome</keyword>
<dbReference type="GeneID" id="85229317"/>
<evidence type="ECO:0000313" key="3">
    <source>
        <dbReference type="EMBL" id="WOF15932.1"/>
    </source>
</evidence>
<reference evidence="3 4" key="1">
    <citation type="submission" date="2019-09" db="EMBL/GenBank/DDBJ databases">
        <title>The complete genome of Methanoplanus sp. FWC-SCC4.</title>
        <authorList>
            <person name="Chen S.-C."/>
            <person name="Zhou Y.-Z."/>
            <person name="Lai M.-C."/>
        </authorList>
    </citation>
    <scope>NUCLEOTIDE SEQUENCE [LARGE SCALE GENOMIC DNA]</scope>
    <source>
        <strain evidence="3 4">FWC-SCC4</strain>
    </source>
</reference>
<dbReference type="KEGG" id="mefw:F1737_04075"/>
<dbReference type="InterPro" id="IPR001322">
    <property type="entry name" value="Lamin_tail_dom"/>
</dbReference>
<keyword evidence="1" id="KW-0472">Membrane</keyword>
<keyword evidence="1" id="KW-0812">Transmembrane</keyword>
<proteinExistence type="predicted"/>
<feature type="transmembrane region" description="Helical" evidence="1">
    <location>
        <begin position="22"/>
        <end position="44"/>
    </location>
</feature>
<dbReference type="RefSeq" id="WP_317137502.1">
    <property type="nucleotide sequence ID" value="NZ_CP043875.1"/>
</dbReference>
<evidence type="ECO:0000259" key="2">
    <source>
        <dbReference type="PROSITE" id="PS51841"/>
    </source>
</evidence>
<dbReference type="AlphaFoldDB" id="A0AA97FCE2"/>
<evidence type="ECO:0000313" key="4">
    <source>
        <dbReference type="Proteomes" id="UP001301797"/>
    </source>
</evidence>
<dbReference type="SUPFAM" id="SSF74853">
    <property type="entry name" value="Lamin A/C globular tail domain"/>
    <property type="match status" value="1"/>
</dbReference>
<feature type="domain" description="LTD" evidence="2">
    <location>
        <begin position="89"/>
        <end position="196"/>
    </location>
</feature>